<dbReference type="EMBL" id="BQXS01001641">
    <property type="protein sequence ID" value="GKT30875.1"/>
    <property type="molecule type" value="Genomic_DNA"/>
</dbReference>
<organism evidence="1 2">
    <name type="scientific">Aduncisulcus paluster</name>
    <dbReference type="NCBI Taxonomy" id="2918883"/>
    <lineage>
        <taxon>Eukaryota</taxon>
        <taxon>Metamonada</taxon>
        <taxon>Carpediemonas-like organisms</taxon>
        <taxon>Aduncisulcus</taxon>
    </lineage>
</organism>
<keyword evidence="2" id="KW-1185">Reference proteome</keyword>
<gene>
    <name evidence="1" type="ORF">ADUPG1_001738</name>
</gene>
<comment type="caution">
    <text evidence="1">The sequence shown here is derived from an EMBL/GenBank/DDBJ whole genome shotgun (WGS) entry which is preliminary data.</text>
</comment>
<proteinExistence type="predicted"/>
<evidence type="ECO:0000313" key="2">
    <source>
        <dbReference type="Proteomes" id="UP001057375"/>
    </source>
</evidence>
<dbReference type="Proteomes" id="UP001057375">
    <property type="component" value="Unassembled WGS sequence"/>
</dbReference>
<reference evidence="1" key="1">
    <citation type="submission" date="2022-03" db="EMBL/GenBank/DDBJ databases">
        <title>Draft genome sequence of Aduncisulcus paluster, a free-living microaerophilic Fornicata.</title>
        <authorList>
            <person name="Yuyama I."/>
            <person name="Kume K."/>
            <person name="Tamura T."/>
            <person name="Inagaki Y."/>
            <person name="Hashimoto T."/>
        </authorList>
    </citation>
    <scope>NUCLEOTIDE SEQUENCE</scope>
    <source>
        <strain evidence="1">NY0171</strain>
    </source>
</reference>
<name>A0ABQ5KEB1_9EUKA</name>
<evidence type="ECO:0000313" key="1">
    <source>
        <dbReference type="EMBL" id="GKT30875.1"/>
    </source>
</evidence>
<sequence>MASVGVSGIFLFCLRVEVFILSMEHFNYLRAEQVTMLGLSLPEPCSGREMMERCVRRHREALDSLFPRLMLRPIYEQQCCFGQYLLFEGKSICDLFRSLEDSWTHRCRRRRKKAHNLMEG</sequence>
<feature type="non-terminal residue" evidence="1">
    <location>
        <position position="120"/>
    </location>
</feature>
<accession>A0ABQ5KEB1</accession>
<protein>
    <submittedName>
        <fullName evidence="1">Uncharacterized protein</fullName>
    </submittedName>
</protein>